<evidence type="ECO:0000313" key="2">
    <source>
        <dbReference type="EMBL" id="SKA40278.1"/>
    </source>
</evidence>
<feature type="chain" id="PRO_5012572111" evidence="1">
    <location>
        <begin position="22"/>
        <end position="143"/>
    </location>
</feature>
<dbReference type="STRING" id="634771.SAMN04488128_105160"/>
<evidence type="ECO:0000256" key="1">
    <source>
        <dbReference type="SAM" id="SignalP"/>
    </source>
</evidence>
<feature type="signal peptide" evidence="1">
    <location>
        <begin position="1"/>
        <end position="21"/>
    </location>
</feature>
<sequence length="143" mass="15519">MLRYFSGLFLCAALSSARAEAQSAISAVRDSLKVTGGEMVIRNKSRQVQGFLFNQSNGATTFRKAGKAIQFTVGYAGFPAAGDSTYAHPDFQQKNIKVWRNGLLQHPLIVDTVAGSITFRPALVSQETVYIEALSTIVHVNAH</sequence>
<keyword evidence="3" id="KW-1185">Reference proteome</keyword>
<reference evidence="3" key="1">
    <citation type="submission" date="2017-02" db="EMBL/GenBank/DDBJ databases">
        <authorList>
            <person name="Varghese N."/>
            <person name="Submissions S."/>
        </authorList>
    </citation>
    <scope>NUCLEOTIDE SEQUENCE [LARGE SCALE GENOMIC DNA]</scope>
    <source>
        <strain evidence="3">DSM 22224</strain>
    </source>
</reference>
<protein>
    <submittedName>
        <fullName evidence="2">Uncharacterized protein</fullName>
    </submittedName>
</protein>
<evidence type="ECO:0000313" key="3">
    <source>
        <dbReference type="Proteomes" id="UP000190367"/>
    </source>
</evidence>
<dbReference type="Proteomes" id="UP000190367">
    <property type="component" value="Unassembled WGS sequence"/>
</dbReference>
<dbReference type="RefSeq" id="WP_143313121.1">
    <property type="nucleotide sequence ID" value="NZ_FUWZ01000005.1"/>
</dbReference>
<dbReference type="OrthoDB" id="666568at2"/>
<name>A0A1T4TJ01_9BACT</name>
<gene>
    <name evidence="2" type="ORF">SAMN04488128_105160</name>
</gene>
<dbReference type="EMBL" id="FUWZ01000005">
    <property type="protein sequence ID" value="SKA40278.1"/>
    <property type="molecule type" value="Genomic_DNA"/>
</dbReference>
<accession>A0A1T4TJ01</accession>
<dbReference type="AlphaFoldDB" id="A0A1T4TJ01"/>
<organism evidence="2 3">
    <name type="scientific">Chitinophaga eiseniae</name>
    <dbReference type="NCBI Taxonomy" id="634771"/>
    <lineage>
        <taxon>Bacteria</taxon>
        <taxon>Pseudomonadati</taxon>
        <taxon>Bacteroidota</taxon>
        <taxon>Chitinophagia</taxon>
        <taxon>Chitinophagales</taxon>
        <taxon>Chitinophagaceae</taxon>
        <taxon>Chitinophaga</taxon>
    </lineage>
</organism>
<keyword evidence="1" id="KW-0732">Signal</keyword>
<proteinExistence type="predicted"/>